<dbReference type="SMART" id="SM00267">
    <property type="entry name" value="GGDEF"/>
    <property type="match status" value="1"/>
</dbReference>
<dbReference type="InterPro" id="IPR043128">
    <property type="entry name" value="Rev_trsase/Diguanyl_cyclase"/>
</dbReference>
<dbReference type="PANTHER" id="PTHR46663:SF3">
    <property type="entry name" value="SLL0267 PROTEIN"/>
    <property type="match status" value="1"/>
</dbReference>
<name>A0A1Y5HTG2_OLEAN</name>
<dbReference type="Pfam" id="PF00990">
    <property type="entry name" value="GGDEF"/>
    <property type="match status" value="1"/>
</dbReference>
<dbReference type="Gene3D" id="3.30.70.270">
    <property type="match status" value="1"/>
</dbReference>
<comment type="caution">
    <text evidence="2">The sequence shown here is derived from an EMBL/GenBank/DDBJ whole genome shotgun (WGS) entry which is preliminary data.</text>
</comment>
<dbReference type="AlphaFoldDB" id="A0A1Y5HTG2"/>
<gene>
    <name evidence="2" type="ORF">A9R00_05160</name>
</gene>
<dbReference type="InterPro" id="IPR029787">
    <property type="entry name" value="Nucleotide_cyclase"/>
</dbReference>
<dbReference type="PROSITE" id="PS50887">
    <property type="entry name" value="GGDEF"/>
    <property type="match status" value="1"/>
</dbReference>
<feature type="domain" description="GGDEF" evidence="1">
    <location>
        <begin position="172"/>
        <end position="273"/>
    </location>
</feature>
<evidence type="ECO:0000313" key="3">
    <source>
        <dbReference type="Proteomes" id="UP000227088"/>
    </source>
</evidence>
<evidence type="ECO:0000259" key="1">
    <source>
        <dbReference type="PROSITE" id="PS50887"/>
    </source>
</evidence>
<dbReference type="Proteomes" id="UP000227088">
    <property type="component" value="Unassembled WGS sequence"/>
</dbReference>
<reference evidence="3" key="1">
    <citation type="journal article" date="2017" name="Proc. Natl. Acad. Sci. U.S.A.">
        <title>Simulation of Deepwater Horizon oil plume reveals substrate specialization within a complex community of hydrocarbon degraders.</title>
        <authorList>
            <person name="Hu P."/>
            <person name="Dubinsky E.A."/>
            <person name="Probst A.J."/>
            <person name="Wang J."/>
            <person name="Sieber C.M.K."/>
            <person name="Tom L.M."/>
            <person name="Gardinali P."/>
            <person name="Banfield J.F."/>
            <person name="Atlas R.M."/>
            <person name="Andersen G.L."/>
        </authorList>
    </citation>
    <scope>NUCLEOTIDE SEQUENCE [LARGE SCALE GENOMIC DNA]</scope>
</reference>
<dbReference type="PANTHER" id="PTHR46663">
    <property type="entry name" value="DIGUANYLATE CYCLASE DGCT-RELATED"/>
    <property type="match status" value="1"/>
</dbReference>
<accession>A0A1Y5HTG2</accession>
<dbReference type="InterPro" id="IPR000160">
    <property type="entry name" value="GGDEF_dom"/>
</dbReference>
<sequence length="273" mass="31258">MKPIDPPSDFTHPSSWLLYRFEQSIGQKAIEALPCLGESHLCEHVEDIRKTWYQNKLKAIILVVEKHDTLLEDWVCRLVMALPEAPLVLLSIEPLILDEIKLLELGVQDVWPISELTEALLPRILQHAIIRKQVEYQTRHLAHYDALTGVANRTLFQDRLDHSLLHARREGHVVGLLTIDLDRFSVINEHYGHDVGDQLLKLFARRLSDIVRRSDTVARLSGNNFAVLLEQMANEHVITGVAEKLCSAFNEPYFIRDHEIFCSISIGIELASR</sequence>
<dbReference type="CDD" id="cd01949">
    <property type="entry name" value="GGDEF"/>
    <property type="match status" value="1"/>
</dbReference>
<protein>
    <recommendedName>
        <fullName evidence="1">GGDEF domain-containing protein</fullName>
    </recommendedName>
</protein>
<dbReference type="InterPro" id="IPR052163">
    <property type="entry name" value="DGC-Regulatory_Protein"/>
</dbReference>
<dbReference type="EMBL" id="MABE01000296">
    <property type="protein sequence ID" value="OUS40608.1"/>
    <property type="molecule type" value="Genomic_DNA"/>
</dbReference>
<dbReference type="SUPFAM" id="SSF55073">
    <property type="entry name" value="Nucleotide cyclase"/>
    <property type="match status" value="1"/>
</dbReference>
<dbReference type="NCBIfam" id="TIGR00254">
    <property type="entry name" value="GGDEF"/>
    <property type="match status" value="1"/>
</dbReference>
<proteinExistence type="predicted"/>
<organism evidence="2 3">
    <name type="scientific">Oleispira antarctica</name>
    <dbReference type="NCBI Taxonomy" id="188908"/>
    <lineage>
        <taxon>Bacteria</taxon>
        <taxon>Pseudomonadati</taxon>
        <taxon>Pseudomonadota</taxon>
        <taxon>Gammaproteobacteria</taxon>
        <taxon>Oceanospirillales</taxon>
        <taxon>Oceanospirillaceae</taxon>
        <taxon>Oleispira</taxon>
    </lineage>
</organism>
<feature type="non-terminal residue" evidence="2">
    <location>
        <position position="273"/>
    </location>
</feature>
<evidence type="ECO:0000313" key="2">
    <source>
        <dbReference type="EMBL" id="OUS40608.1"/>
    </source>
</evidence>